<evidence type="ECO:0000313" key="2">
    <source>
        <dbReference type="EMBL" id="QHT38855.1"/>
    </source>
</evidence>
<accession>A0A6C0FJM1</accession>
<feature type="domain" description="DUF5899" evidence="1">
    <location>
        <begin position="181"/>
        <end position="315"/>
    </location>
</feature>
<dbReference type="InterPro" id="IPR045418">
    <property type="entry name" value="P2_DUF5899"/>
</dbReference>
<reference evidence="2" key="1">
    <citation type="journal article" date="2020" name="Nature">
        <title>Giant virus diversity and host interactions through global metagenomics.</title>
        <authorList>
            <person name="Schulz F."/>
            <person name="Roux S."/>
            <person name="Paez-Espino D."/>
            <person name="Jungbluth S."/>
            <person name="Walsh D.A."/>
            <person name="Denef V.J."/>
            <person name="McMahon K.D."/>
            <person name="Konstantinidis K.T."/>
            <person name="Eloe-Fadrosh E.A."/>
            <person name="Kyrpides N.C."/>
            <person name="Woyke T."/>
        </authorList>
    </citation>
    <scope>NUCLEOTIDE SEQUENCE</scope>
    <source>
        <strain evidence="2">GVMAG-S-ERX556106-38</strain>
    </source>
</reference>
<sequence>MEVLIPVVALGGLAMSMKDSSSGNNASNKHKQKEGYANIKQVGGIPSSYPKGKPVKNVTKINDIQGPYMSPNDATAKYFDQNSYFQEQSRGKNVGSNIQQIHSLTGTYVDKSDFKHNNMTPFHSGKTTQQTMSGRRSDSMLDNMVGGGSQFIQKQEQAPLFKPEENIQWSHGQPNMNDFFQSRSNTSMKFNNVKPFESEQVAPALNAGYNATGQGGFNSGMEARELYMPKSVDDLRVATNPKLEYNLDNHQGPAASHIKNIGVMGKMEQHKPDTFFVQHQDRWLKTTSDTKAATIRSKQEIHDTARMYSESYTGIAGNSDKNANYVSGVYQESSRQELPSTPVSNLKGVDAGFDTPRAINSYQTYTNNRDLNNKGPQRLGSGLTSAIGAVVAPLTDILNPTKKQEVVNNMRIYGNAGTTVPNEPIVDANDTCPTTVKETTLYSPNTYMQNQGSDAYLVTQHQPIENQRATTSKEFIGAANGASTRYGQTSYASSKNQINNETKEKTIVGRTNHGNTQIFNTQMNVSIAKSEKDRNNNRMWAPSNMPSKTMSKELYGKMTEPQTYQQNIGLERMAPDLLNAFKENPYTHSLNGTSLR</sequence>
<proteinExistence type="predicted"/>
<dbReference type="AlphaFoldDB" id="A0A6C0FJM1"/>
<dbReference type="EMBL" id="MN738835">
    <property type="protein sequence ID" value="QHT38855.1"/>
    <property type="molecule type" value="Genomic_DNA"/>
</dbReference>
<name>A0A6C0FJM1_9ZZZZ</name>
<dbReference type="Pfam" id="PF19251">
    <property type="entry name" value="DUF5899"/>
    <property type="match status" value="1"/>
</dbReference>
<protein>
    <recommendedName>
        <fullName evidence="1">DUF5899 domain-containing protein</fullName>
    </recommendedName>
</protein>
<evidence type="ECO:0000259" key="1">
    <source>
        <dbReference type="Pfam" id="PF19251"/>
    </source>
</evidence>
<organism evidence="2">
    <name type="scientific">viral metagenome</name>
    <dbReference type="NCBI Taxonomy" id="1070528"/>
    <lineage>
        <taxon>unclassified sequences</taxon>
        <taxon>metagenomes</taxon>
        <taxon>organismal metagenomes</taxon>
    </lineage>
</organism>